<dbReference type="PANTHER" id="PTHR13600:SF33">
    <property type="entry name" value="LEUCINE CARBOXYL METHYLTRANSFERASE 1"/>
    <property type="match status" value="1"/>
</dbReference>
<evidence type="ECO:0000256" key="1">
    <source>
        <dbReference type="ARBA" id="ARBA00000724"/>
    </source>
</evidence>
<feature type="binding site" evidence="10">
    <location>
        <begin position="166"/>
        <end position="167"/>
    </location>
    <ligand>
        <name>S-adenosyl-L-methionine</name>
        <dbReference type="ChEBI" id="CHEBI:59789"/>
    </ligand>
</feature>
<name>A0AAJ7THK8_PETMA</name>
<evidence type="ECO:0000256" key="3">
    <source>
        <dbReference type="ARBA" id="ARBA00010703"/>
    </source>
</evidence>
<reference evidence="13" key="1">
    <citation type="submission" date="2025-08" db="UniProtKB">
        <authorList>
            <consortium name="RefSeq"/>
        </authorList>
    </citation>
    <scope>IDENTIFICATION</scope>
    <source>
        <tissue evidence="13">Sperm</tissue>
    </source>
</reference>
<proteinExistence type="inferred from homology"/>
<dbReference type="GO" id="GO:0032259">
    <property type="term" value="P:methylation"/>
    <property type="evidence" value="ECO:0007669"/>
    <property type="project" value="UniProtKB-KW"/>
</dbReference>
<evidence type="ECO:0000256" key="2">
    <source>
        <dbReference type="ARBA" id="ARBA00003455"/>
    </source>
</evidence>
<dbReference type="Proteomes" id="UP001318040">
    <property type="component" value="Chromosome 26"/>
</dbReference>
<comment type="function">
    <text evidence="2 9">Methylates the carboxyl group of the C-terminal leucine residue of protein phosphatase 2A catalytic subunits to form alpha-leucine ester residues.</text>
</comment>
<keyword evidence="12" id="KW-1185">Reference proteome</keyword>
<evidence type="ECO:0000256" key="6">
    <source>
        <dbReference type="ARBA" id="ARBA00022603"/>
    </source>
</evidence>
<evidence type="ECO:0000313" key="12">
    <source>
        <dbReference type="Proteomes" id="UP001318040"/>
    </source>
</evidence>
<keyword evidence="8 9" id="KW-0949">S-adenosyl-L-methionine</keyword>
<dbReference type="Pfam" id="PF04072">
    <property type="entry name" value="LCM"/>
    <property type="match status" value="1"/>
</dbReference>
<protein>
    <recommendedName>
        <fullName evidence="5 9">Leucine carboxyl methyltransferase 1</fullName>
        <ecNumber evidence="4 9">2.1.1.233</ecNumber>
    </recommendedName>
</protein>
<organism evidence="12 13">
    <name type="scientific">Petromyzon marinus</name>
    <name type="common">Sea lamprey</name>
    <dbReference type="NCBI Taxonomy" id="7757"/>
    <lineage>
        <taxon>Eukaryota</taxon>
        <taxon>Metazoa</taxon>
        <taxon>Chordata</taxon>
        <taxon>Craniata</taxon>
        <taxon>Vertebrata</taxon>
        <taxon>Cyclostomata</taxon>
        <taxon>Hyperoartia</taxon>
        <taxon>Petromyzontiformes</taxon>
        <taxon>Petromyzontidae</taxon>
        <taxon>Petromyzon</taxon>
    </lineage>
</organism>
<dbReference type="PANTHER" id="PTHR13600">
    <property type="entry name" value="LEUCINE CARBOXYL METHYLTRANSFERASE"/>
    <property type="match status" value="1"/>
</dbReference>
<dbReference type="FunFam" id="3.40.50.150:FF:000092">
    <property type="entry name" value="Leucine carboxyl methyltransferase 1"/>
    <property type="match status" value="1"/>
</dbReference>
<evidence type="ECO:0000256" key="9">
    <source>
        <dbReference type="PIRNR" id="PIRNR016305"/>
    </source>
</evidence>
<evidence type="ECO:0000256" key="8">
    <source>
        <dbReference type="ARBA" id="ARBA00022691"/>
    </source>
</evidence>
<dbReference type="PIRSF" id="PIRSF016305">
    <property type="entry name" value="LCM_mtfrase"/>
    <property type="match status" value="1"/>
</dbReference>
<dbReference type="CTD" id="51451"/>
<dbReference type="Gene3D" id="3.40.50.150">
    <property type="entry name" value="Vaccinia Virus protein VP39"/>
    <property type="match status" value="1"/>
</dbReference>
<dbReference type="KEGG" id="pmrn:116946175"/>
<gene>
    <name evidence="13" type="primary">LCMT1</name>
</gene>
<dbReference type="InterPro" id="IPR029063">
    <property type="entry name" value="SAM-dependent_MTases_sf"/>
</dbReference>
<dbReference type="GO" id="GO:0018423">
    <property type="term" value="F:protein C-terminal leucine carboxyl O-methyltransferase activity"/>
    <property type="evidence" value="ECO:0007669"/>
    <property type="project" value="UniProtKB-EC"/>
</dbReference>
<feature type="binding site" evidence="10">
    <location>
        <position position="93"/>
    </location>
    <ligand>
        <name>S-adenosyl-L-methionine</name>
        <dbReference type="ChEBI" id="CHEBI:59789"/>
    </ligand>
</feature>
<comment type="catalytic activity">
    <reaction evidence="1 9">
        <text>[phosphatase 2A protein]-C-terminal L-leucine + S-adenosyl-L-methionine = [phosphatase 2A protein]-C-terminal L-leucine methyl ester + S-adenosyl-L-homocysteine</text>
        <dbReference type="Rhea" id="RHEA:48544"/>
        <dbReference type="Rhea" id="RHEA-COMP:12134"/>
        <dbReference type="Rhea" id="RHEA-COMP:12135"/>
        <dbReference type="ChEBI" id="CHEBI:57856"/>
        <dbReference type="ChEBI" id="CHEBI:59789"/>
        <dbReference type="ChEBI" id="CHEBI:90516"/>
        <dbReference type="ChEBI" id="CHEBI:90517"/>
        <dbReference type="EC" id="2.1.1.233"/>
    </reaction>
</comment>
<dbReference type="GO" id="GO:0009966">
    <property type="term" value="P:regulation of signal transduction"/>
    <property type="evidence" value="ECO:0007669"/>
    <property type="project" value="UniProtKB-ARBA"/>
</dbReference>
<keyword evidence="7 9" id="KW-0808">Transferase</keyword>
<comment type="similarity">
    <text evidence="3 9">Belongs to the methyltransferase superfamily. LCMT family.</text>
</comment>
<feature type="binding site" evidence="10">
    <location>
        <position position="68"/>
    </location>
    <ligand>
        <name>S-adenosyl-L-methionine</name>
        <dbReference type="ChEBI" id="CHEBI:59789"/>
    </ligand>
</feature>
<dbReference type="AlphaFoldDB" id="A0AAJ7THK8"/>
<dbReference type="GO" id="GO:0005829">
    <property type="term" value="C:cytosol"/>
    <property type="evidence" value="ECO:0007669"/>
    <property type="project" value="TreeGrafter"/>
</dbReference>
<dbReference type="EC" id="2.1.1.233" evidence="4 9"/>
<evidence type="ECO:0000313" key="13">
    <source>
        <dbReference type="RefSeq" id="XP_032817006.1"/>
    </source>
</evidence>
<evidence type="ECO:0000256" key="4">
    <source>
        <dbReference type="ARBA" id="ARBA00012834"/>
    </source>
</evidence>
<keyword evidence="6 9" id="KW-0489">Methyltransferase</keyword>
<feature type="region of interest" description="Disordered" evidence="11">
    <location>
        <begin position="1"/>
        <end position="21"/>
    </location>
</feature>
<dbReference type="RefSeq" id="XP_032817006.1">
    <property type="nucleotide sequence ID" value="XM_032961115.1"/>
</dbReference>
<evidence type="ECO:0000256" key="11">
    <source>
        <dbReference type="SAM" id="MobiDB-lite"/>
    </source>
</evidence>
<evidence type="ECO:0000256" key="10">
    <source>
        <dbReference type="PIRSR" id="PIRSR016305-1"/>
    </source>
</evidence>
<dbReference type="GeneID" id="116946175"/>
<dbReference type="SUPFAM" id="SSF53335">
    <property type="entry name" value="S-adenosyl-L-methionine-dependent methyltransferases"/>
    <property type="match status" value="1"/>
</dbReference>
<evidence type="ECO:0000256" key="7">
    <source>
        <dbReference type="ARBA" id="ARBA00022679"/>
    </source>
</evidence>
<feature type="binding site" evidence="10">
    <location>
        <position position="193"/>
    </location>
    <ligand>
        <name>S-adenosyl-L-methionine</name>
        <dbReference type="ChEBI" id="CHEBI:59789"/>
    </ligand>
</feature>
<dbReference type="InterPro" id="IPR016651">
    <property type="entry name" value="LCMT1"/>
</dbReference>
<dbReference type="InterPro" id="IPR007213">
    <property type="entry name" value="Ppm1/Ppm2/Tcmp"/>
</dbReference>
<accession>A0AAJ7THK8</accession>
<evidence type="ECO:0000256" key="5">
    <source>
        <dbReference type="ARBA" id="ARBA00017497"/>
    </source>
</evidence>
<sequence>MSVPVRRRGPTTEGDEGDEAVRSTCDDATACKRFAVNLGYWVDPYIQHMVRQKSERKAPEINRGYYARVHGVWGLLESFMKKTECQCQVIGIGAGLDTTFWRLKDANLLPRKYFELDFPAITSRKIHIIKTKAPLSKAVLETHSSDSLALDGANLNSDRFAILGVDLRDLATVQQKLRDTGLDPQLPTVLVAECVLVYMTLEHSSRLVRWAADTFPTALFINYEQVNMEDRFGQVMIENLQHRQCSLAGVTACRSLQTQMARFSDNGWEKADALNMMTVYNCLPHTDRRRMEKIEFLDEGELLQQLLQHYGLIWAVKDARELGLFTIGFSS</sequence>